<name>A0ABU6CKG9_9ACTN</name>
<feature type="transmembrane region" description="Helical" evidence="1">
    <location>
        <begin position="255"/>
        <end position="275"/>
    </location>
</feature>
<feature type="transmembrane region" description="Helical" evidence="1">
    <location>
        <begin position="37"/>
        <end position="55"/>
    </location>
</feature>
<accession>A0ABU6CKG9</accession>
<evidence type="ECO:0000256" key="1">
    <source>
        <dbReference type="SAM" id="Phobius"/>
    </source>
</evidence>
<evidence type="ECO:0000313" key="2">
    <source>
        <dbReference type="EMBL" id="MEB3965229.1"/>
    </source>
</evidence>
<dbReference type="RefSeq" id="WP_324773312.1">
    <property type="nucleotide sequence ID" value="NZ_BAAATS010000002.1"/>
</dbReference>
<feature type="transmembrane region" description="Helical" evidence="1">
    <location>
        <begin position="168"/>
        <end position="190"/>
    </location>
</feature>
<comment type="caution">
    <text evidence="2">The sequence shown here is derived from an EMBL/GenBank/DDBJ whole genome shotgun (WGS) entry which is preliminary data.</text>
</comment>
<dbReference type="Proteomes" id="UP001352223">
    <property type="component" value="Unassembled WGS sequence"/>
</dbReference>
<evidence type="ECO:0008006" key="4">
    <source>
        <dbReference type="Google" id="ProtNLM"/>
    </source>
</evidence>
<feature type="transmembrane region" description="Helical" evidence="1">
    <location>
        <begin position="377"/>
        <end position="398"/>
    </location>
</feature>
<keyword evidence="3" id="KW-1185">Reference proteome</keyword>
<organism evidence="2 3">
    <name type="scientific">Streptomyces kunmingensis</name>
    <dbReference type="NCBI Taxonomy" id="68225"/>
    <lineage>
        <taxon>Bacteria</taxon>
        <taxon>Bacillati</taxon>
        <taxon>Actinomycetota</taxon>
        <taxon>Actinomycetes</taxon>
        <taxon>Kitasatosporales</taxon>
        <taxon>Streptomycetaceae</taxon>
        <taxon>Streptomyces</taxon>
    </lineage>
</organism>
<feature type="transmembrane region" description="Helical" evidence="1">
    <location>
        <begin position="142"/>
        <end position="161"/>
    </location>
</feature>
<proteinExistence type="predicted"/>
<keyword evidence="1" id="KW-1133">Transmembrane helix</keyword>
<evidence type="ECO:0000313" key="3">
    <source>
        <dbReference type="Proteomes" id="UP001352223"/>
    </source>
</evidence>
<keyword evidence="1" id="KW-0472">Membrane</keyword>
<sequence>MTSQDALTPRPAATLTRGAVRGATALRGGRSWRPTPFFVCGGLFWLVMTLAYWRVPMCCDFGQHAAVVERLRASLLHPRHPMADLPGAGSPYYSPYALAQGVFARATGLAGWEVVKLAGPLNLLVLLSGLNRFVRTLTSRPWAPVLALLAMVLLWGTRTAWWSGYLGLLSMTGNLGYPSTFAIGLTFWAWAGAAKLRTGGPWWGYGGLGVLMGVILLIHPITSVAALIGLGATAIPPPGTRNRARSHNRATLSPLTGWPTALLATAAVTSIWPYYDVLSLVGDSSVDHIHRQLYTEMPARFWLALIGLPALWLRFRRDRRDPLAVMFALDVLVIAYGWVTGHYTYGRILGLTLVPLQFSLAIALAAPRPWAWPRRTLGLCAATGAALGFLTVQAGAVVPRGFDQPPMWPTYVWAAQHIPPGDVVLTDGYRPTRSLPGYGPNLLAPAWPDPALDERERERRLTAVRAYLSPGSTRSERTAVARRYGVRWLLLDKSQRLPAEAVMVAWSPRTGEVLARVDGGSPRESR</sequence>
<feature type="transmembrane region" description="Helical" evidence="1">
    <location>
        <begin position="322"/>
        <end position="339"/>
    </location>
</feature>
<reference evidence="2 3" key="1">
    <citation type="submission" date="2022-10" db="EMBL/GenBank/DDBJ databases">
        <authorList>
            <person name="Xie J."/>
            <person name="Shen N."/>
        </authorList>
    </citation>
    <scope>NUCLEOTIDE SEQUENCE [LARGE SCALE GENOMIC DNA]</scope>
    <source>
        <strain evidence="2 3">DSM 41681</strain>
    </source>
</reference>
<gene>
    <name evidence="2" type="ORF">OKJ48_34140</name>
</gene>
<feature type="transmembrane region" description="Helical" evidence="1">
    <location>
        <begin position="299"/>
        <end position="315"/>
    </location>
</feature>
<dbReference type="EMBL" id="JAOZYB010000326">
    <property type="protein sequence ID" value="MEB3965229.1"/>
    <property type="molecule type" value="Genomic_DNA"/>
</dbReference>
<feature type="transmembrane region" description="Helical" evidence="1">
    <location>
        <begin position="345"/>
        <end position="365"/>
    </location>
</feature>
<protein>
    <recommendedName>
        <fullName evidence="4">Integral membrane protein</fullName>
    </recommendedName>
</protein>
<feature type="transmembrane region" description="Helical" evidence="1">
    <location>
        <begin position="202"/>
        <end position="235"/>
    </location>
</feature>
<keyword evidence="1" id="KW-0812">Transmembrane</keyword>